<dbReference type="InterPro" id="IPR005845">
    <property type="entry name" value="A-D-PHexomutase_a/b/a-II"/>
</dbReference>
<evidence type="ECO:0000256" key="6">
    <source>
        <dbReference type="ARBA" id="ARBA00023235"/>
    </source>
</evidence>
<dbReference type="PROSITE" id="PS00710">
    <property type="entry name" value="PGM_PMM"/>
    <property type="match status" value="1"/>
</dbReference>
<keyword evidence="4" id="KW-0479">Metal-binding</keyword>
<feature type="domain" description="Alpha-D-phosphohexomutase alpha/beta/alpha" evidence="9">
    <location>
        <begin position="97"/>
        <end position="215"/>
    </location>
</feature>
<dbReference type="EMBL" id="BONP01000011">
    <property type="protein sequence ID" value="GIG40358.1"/>
    <property type="molecule type" value="Genomic_DNA"/>
</dbReference>
<name>A0ABQ4DLY6_9CELL</name>
<dbReference type="Pfam" id="PF00408">
    <property type="entry name" value="PGM_PMM_IV"/>
    <property type="match status" value="1"/>
</dbReference>
<dbReference type="InterPro" id="IPR036900">
    <property type="entry name" value="A-D-PHexomutase_C_sf"/>
</dbReference>
<dbReference type="Gene3D" id="3.40.120.10">
    <property type="entry name" value="Alpha-D-Glucose-1,6-Bisphosphate, subunit A, domain 3"/>
    <property type="match status" value="3"/>
</dbReference>
<feature type="domain" description="Alpha-D-phosphohexomutase alpha/beta/alpha" evidence="11">
    <location>
        <begin position="394"/>
        <end position="508"/>
    </location>
</feature>
<feature type="domain" description="Alpha-D-phosphohexomutase alpha/beta/alpha" evidence="10">
    <location>
        <begin position="266"/>
        <end position="368"/>
    </location>
</feature>
<evidence type="ECO:0000259" key="10">
    <source>
        <dbReference type="Pfam" id="PF02879"/>
    </source>
</evidence>
<dbReference type="Pfam" id="PF02879">
    <property type="entry name" value="PGM_PMM_II"/>
    <property type="match status" value="1"/>
</dbReference>
<dbReference type="Pfam" id="PF02880">
    <property type="entry name" value="PGM_PMM_III"/>
    <property type="match status" value="1"/>
</dbReference>
<evidence type="ECO:0000259" key="8">
    <source>
        <dbReference type="Pfam" id="PF00408"/>
    </source>
</evidence>
<evidence type="ECO:0000256" key="4">
    <source>
        <dbReference type="ARBA" id="ARBA00022723"/>
    </source>
</evidence>
<dbReference type="Proteomes" id="UP000614741">
    <property type="component" value="Unassembled WGS sequence"/>
</dbReference>
<proteinExistence type="inferred from homology"/>
<dbReference type="InterPro" id="IPR005841">
    <property type="entry name" value="Alpha-D-phosphohexomutase_SF"/>
</dbReference>
<dbReference type="SUPFAM" id="SSF53738">
    <property type="entry name" value="Phosphoglucomutase, first 3 domains"/>
    <property type="match status" value="3"/>
</dbReference>
<dbReference type="InterPro" id="IPR016066">
    <property type="entry name" value="A-D-PHexomutase_CS"/>
</dbReference>
<feature type="region of interest" description="Disordered" evidence="7">
    <location>
        <begin position="1"/>
        <end position="30"/>
    </location>
</feature>
<feature type="domain" description="Alpha-D-phosphohexomutase C-terminal" evidence="8">
    <location>
        <begin position="562"/>
        <end position="601"/>
    </location>
</feature>
<dbReference type="PANTHER" id="PTHR45745:SF1">
    <property type="entry name" value="PHOSPHOGLUCOMUTASE 2B-RELATED"/>
    <property type="match status" value="1"/>
</dbReference>
<dbReference type="PANTHER" id="PTHR45745">
    <property type="entry name" value="PHOSPHOMANNOMUTASE 45A"/>
    <property type="match status" value="1"/>
</dbReference>
<evidence type="ECO:0000256" key="1">
    <source>
        <dbReference type="ARBA" id="ARBA00001946"/>
    </source>
</evidence>
<dbReference type="PRINTS" id="PR00509">
    <property type="entry name" value="PGMPMM"/>
</dbReference>
<dbReference type="CDD" id="cd05799">
    <property type="entry name" value="PGM2"/>
    <property type="match status" value="1"/>
</dbReference>
<dbReference type="Gene3D" id="3.30.310.50">
    <property type="entry name" value="Alpha-D-phosphohexomutase, C-terminal domain"/>
    <property type="match status" value="1"/>
</dbReference>
<evidence type="ECO:0000313" key="13">
    <source>
        <dbReference type="Proteomes" id="UP000614741"/>
    </source>
</evidence>
<dbReference type="InterPro" id="IPR016055">
    <property type="entry name" value="A-D-PHexomutase_a/b/a-I/II/III"/>
</dbReference>
<keyword evidence="3" id="KW-0597">Phosphoprotein</keyword>
<evidence type="ECO:0000259" key="11">
    <source>
        <dbReference type="Pfam" id="PF02880"/>
    </source>
</evidence>
<feature type="compositionally biased region" description="Basic and acidic residues" evidence="7">
    <location>
        <begin position="1"/>
        <end position="11"/>
    </location>
</feature>
<dbReference type="InterPro" id="IPR005843">
    <property type="entry name" value="A-D-PHexomutase_C"/>
</dbReference>
<evidence type="ECO:0000256" key="7">
    <source>
        <dbReference type="SAM" id="MobiDB-lite"/>
    </source>
</evidence>
<dbReference type="SUPFAM" id="SSF55957">
    <property type="entry name" value="Phosphoglucomutase, C-terminal domain"/>
    <property type="match status" value="1"/>
</dbReference>
<evidence type="ECO:0000256" key="2">
    <source>
        <dbReference type="ARBA" id="ARBA00010231"/>
    </source>
</evidence>
<feature type="compositionally biased region" description="Low complexity" evidence="7">
    <location>
        <begin position="13"/>
        <end position="26"/>
    </location>
</feature>
<dbReference type="InterPro" id="IPR005844">
    <property type="entry name" value="A-D-PHexomutase_a/b/a-I"/>
</dbReference>
<protein>
    <submittedName>
        <fullName evidence="12">Phosphomannomutase</fullName>
    </submittedName>
</protein>
<evidence type="ECO:0000313" key="12">
    <source>
        <dbReference type="EMBL" id="GIG40358.1"/>
    </source>
</evidence>
<comment type="similarity">
    <text evidence="2">Belongs to the phosphohexose mutase family.</text>
</comment>
<keyword evidence="6" id="KW-0413">Isomerase</keyword>
<evidence type="ECO:0000256" key="3">
    <source>
        <dbReference type="ARBA" id="ARBA00022553"/>
    </source>
</evidence>
<dbReference type="Pfam" id="PF02878">
    <property type="entry name" value="PGM_PMM_I"/>
    <property type="match status" value="1"/>
</dbReference>
<accession>A0ABQ4DLY6</accession>
<reference evidence="12 13" key="1">
    <citation type="submission" date="2021-01" db="EMBL/GenBank/DDBJ databases">
        <title>Whole genome shotgun sequence of Cellulomonas phragmiteti NBRC 110785.</title>
        <authorList>
            <person name="Komaki H."/>
            <person name="Tamura T."/>
        </authorList>
    </citation>
    <scope>NUCLEOTIDE SEQUENCE [LARGE SCALE GENOMIC DNA]</scope>
    <source>
        <strain evidence="12 13">NBRC 110785</strain>
    </source>
</reference>
<evidence type="ECO:0000256" key="5">
    <source>
        <dbReference type="ARBA" id="ARBA00022842"/>
    </source>
</evidence>
<comment type="caution">
    <text evidence="12">The sequence shown here is derived from an EMBL/GenBank/DDBJ whole genome shotgun (WGS) entry which is preliminary data.</text>
</comment>
<keyword evidence="13" id="KW-1185">Reference proteome</keyword>
<organism evidence="12 13">
    <name type="scientific">Cellulomonas phragmiteti</name>
    <dbReference type="NCBI Taxonomy" id="478780"/>
    <lineage>
        <taxon>Bacteria</taxon>
        <taxon>Bacillati</taxon>
        <taxon>Actinomycetota</taxon>
        <taxon>Actinomycetes</taxon>
        <taxon>Micrococcales</taxon>
        <taxon>Cellulomonadaceae</taxon>
        <taxon>Cellulomonas</taxon>
    </lineage>
</organism>
<gene>
    <name evidence="12" type="ORF">Cph01nite_21200</name>
</gene>
<dbReference type="InterPro" id="IPR005846">
    <property type="entry name" value="A-D-PHexomutase_a/b/a-III"/>
</dbReference>
<comment type="cofactor">
    <cofactor evidence="1">
        <name>Mg(2+)</name>
        <dbReference type="ChEBI" id="CHEBI:18420"/>
    </cofactor>
</comment>
<evidence type="ECO:0000259" key="9">
    <source>
        <dbReference type="Pfam" id="PF02878"/>
    </source>
</evidence>
<sequence length="641" mass="66311">MSTTDHDDVLRGDAPPAAETAEPADAAPDDWERLVAQVEDWIADDPDPVTADELTRLLRTARQTPEPGATEPLADLVRTDADAARADLADRFSGLLQFGTAGLRGALGGGPHRMNRAVVIRAAAGLADFLLGELEGASPAPRVVVGYDARHNSHRFALDTAAVMTAVGIEVLLLPRPLPTPVLASAVLRFDADAGVMVTASHNPPQDNGYKVYLGGRIVTDAGRGAQIVPPADAAIASEIAHVPSAASVPRAASGWTVLGEDVVEEYARRAAAVAPGGDPAARSRLKVVLTPLHGVGGALTQDVLRRAGFGDVTLVAEQAEPDPDFPTVAFPNPEEPGATDLALALASSLRADLVVAVDPDADRCAVAVLDPRAHVPAVGPQTPQADGWRMLTGDEVGGLLGADAAHRARAARSTAGTRPTLASSIVSSRLLAAVAADAGLHFTPTLTGFKWLSRVDGLVFGYEEALGYCVDPAHVRDKDGISAAVRVCDLAARLAAQGRTLVDALDDLARAHGLHATGQVSARFTDLSRIGATMAALRERPPTHLAGSPVVEVVDLAAGTEDDRGGLPPTDGLRLLTADGTRVVVRPSGTEPKVKAYLEVIVPVARDADRAAVDAAHTTARARLDELAADVRAALGLDGG</sequence>
<keyword evidence="5" id="KW-0460">Magnesium</keyword>